<dbReference type="AlphaFoldDB" id="A0A917XK08"/>
<dbReference type="Gene3D" id="1.20.1250.20">
    <property type="entry name" value="MFS general substrate transporter like domains"/>
    <property type="match status" value="1"/>
</dbReference>
<keyword evidence="2" id="KW-0813">Transport</keyword>
<feature type="transmembrane region" description="Helical" evidence="9">
    <location>
        <begin position="412"/>
        <end position="433"/>
    </location>
</feature>
<reference evidence="11" key="1">
    <citation type="journal article" date="2014" name="Int. J. Syst. Evol. Microbiol.">
        <title>Complete genome sequence of Corynebacterium casei LMG S-19264T (=DSM 44701T), isolated from a smear-ripened cheese.</title>
        <authorList>
            <consortium name="US DOE Joint Genome Institute (JGI-PGF)"/>
            <person name="Walter F."/>
            <person name="Albersmeier A."/>
            <person name="Kalinowski J."/>
            <person name="Ruckert C."/>
        </authorList>
    </citation>
    <scope>NUCLEOTIDE SEQUENCE</scope>
    <source>
        <strain evidence="11">CGMCC 4.7110</strain>
    </source>
</reference>
<feature type="transmembrane region" description="Helical" evidence="9">
    <location>
        <begin position="376"/>
        <end position="400"/>
    </location>
</feature>
<dbReference type="GO" id="GO:0046677">
    <property type="term" value="P:response to antibiotic"/>
    <property type="evidence" value="ECO:0007669"/>
    <property type="project" value="UniProtKB-KW"/>
</dbReference>
<dbReference type="InterPro" id="IPR004638">
    <property type="entry name" value="EmrB-like"/>
</dbReference>
<evidence type="ECO:0000313" key="12">
    <source>
        <dbReference type="Proteomes" id="UP000653411"/>
    </source>
</evidence>
<evidence type="ECO:0000256" key="7">
    <source>
        <dbReference type="ARBA" id="ARBA00023251"/>
    </source>
</evidence>
<dbReference type="PANTHER" id="PTHR42718:SF46">
    <property type="entry name" value="BLR6921 PROTEIN"/>
    <property type="match status" value="1"/>
</dbReference>
<dbReference type="CDD" id="cd17321">
    <property type="entry name" value="MFS_MMR_MDR_like"/>
    <property type="match status" value="1"/>
</dbReference>
<keyword evidence="6 9" id="KW-0472">Membrane</keyword>
<feature type="transmembrane region" description="Helical" evidence="9">
    <location>
        <begin position="283"/>
        <end position="302"/>
    </location>
</feature>
<evidence type="ECO:0000259" key="10">
    <source>
        <dbReference type="PROSITE" id="PS50850"/>
    </source>
</evidence>
<keyword evidence="3" id="KW-1003">Cell membrane</keyword>
<keyword evidence="5 9" id="KW-1133">Transmembrane helix</keyword>
<gene>
    <name evidence="11" type="ORF">GCM10011578_073600</name>
</gene>
<feature type="transmembrane region" description="Helical" evidence="9">
    <location>
        <begin position="348"/>
        <end position="364"/>
    </location>
</feature>
<evidence type="ECO:0000256" key="5">
    <source>
        <dbReference type="ARBA" id="ARBA00022989"/>
    </source>
</evidence>
<dbReference type="SUPFAM" id="SSF103473">
    <property type="entry name" value="MFS general substrate transporter"/>
    <property type="match status" value="1"/>
</dbReference>
<comment type="caution">
    <text evidence="11">The sequence shown here is derived from an EMBL/GenBank/DDBJ whole genome shotgun (WGS) entry which is preliminary data.</text>
</comment>
<feature type="domain" description="Major facilitator superfamily (MFS) profile" evidence="10">
    <location>
        <begin position="29"/>
        <end position="488"/>
    </location>
</feature>
<feature type="region of interest" description="Disordered" evidence="8">
    <location>
        <begin position="485"/>
        <end position="508"/>
    </location>
</feature>
<evidence type="ECO:0000256" key="2">
    <source>
        <dbReference type="ARBA" id="ARBA00022448"/>
    </source>
</evidence>
<dbReference type="Pfam" id="PF07690">
    <property type="entry name" value="MFS_1"/>
    <property type="match status" value="1"/>
</dbReference>
<dbReference type="PROSITE" id="PS50850">
    <property type="entry name" value="MFS"/>
    <property type="match status" value="1"/>
</dbReference>
<evidence type="ECO:0000256" key="4">
    <source>
        <dbReference type="ARBA" id="ARBA00022692"/>
    </source>
</evidence>
<accession>A0A917XK08</accession>
<feature type="transmembrane region" description="Helical" evidence="9">
    <location>
        <begin position="63"/>
        <end position="82"/>
    </location>
</feature>
<feature type="transmembrane region" description="Helical" evidence="9">
    <location>
        <begin position="29"/>
        <end position="51"/>
    </location>
</feature>
<feature type="compositionally biased region" description="Basic and acidic residues" evidence="8">
    <location>
        <begin position="487"/>
        <end position="502"/>
    </location>
</feature>
<dbReference type="EMBL" id="BMML01000021">
    <property type="protein sequence ID" value="GGN33634.1"/>
    <property type="molecule type" value="Genomic_DNA"/>
</dbReference>
<feature type="transmembrane region" description="Helical" evidence="9">
    <location>
        <begin position="322"/>
        <end position="341"/>
    </location>
</feature>
<evidence type="ECO:0000313" key="11">
    <source>
        <dbReference type="EMBL" id="GGN33634.1"/>
    </source>
</evidence>
<name>A0A917XK08_9ACTN</name>
<dbReference type="InterPro" id="IPR011701">
    <property type="entry name" value="MFS"/>
</dbReference>
<dbReference type="RefSeq" id="WP_189267224.1">
    <property type="nucleotide sequence ID" value="NZ_BMML01000021.1"/>
</dbReference>
<keyword evidence="12" id="KW-1185">Reference proteome</keyword>
<reference evidence="11" key="2">
    <citation type="submission" date="2020-09" db="EMBL/GenBank/DDBJ databases">
        <authorList>
            <person name="Sun Q."/>
            <person name="Zhou Y."/>
        </authorList>
    </citation>
    <scope>NUCLEOTIDE SEQUENCE</scope>
    <source>
        <strain evidence="11">CGMCC 4.7110</strain>
    </source>
</reference>
<feature type="transmembrane region" description="Helical" evidence="9">
    <location>
        <begin position="157"/>
        <end position="176"/>
    </location>
</feature>
<feature type="transmembrane region" description="Helical" evidence="9">
    <location>
        <begin position="216"/>
        <end position="234"/>
    </location>
</feature>
<evidence type="ECO:0000256" key="8">
    <source>
        <dbReference type="SAM" id="MobiDB-lite"/>
    </source>
</evidence>
<feature type="transmembrane region" description="Helical" evidence="9">
    <location>
        <begin position="94"/>
        <end position="113"/>
    </location>
</feature>
<comment type="subcellular location">
    <subcellularLocation>
        <location evidence="1">Cell membrane</location>
        <topology evidence="1">Multi-pass membrane protein</topology>
    </subcellularLocation>
</comment>
<feature type="transmembrane region" description="Helical" evidence="9">
    <location>
        <begin position="465"/>
        <end position="484"/>
    </location>
</feature>
<feature type="transmembrane region" description="Helical" evidence="9">
    <location>
        <begin position="182"/>
        <end position="204"/>
    </location>
</feature>
<evidence type="ECO:0000256" key="6">
    <source>
        <dbReference type="ARBA" id="ARBA00023136"/>
    </source>
</evidence>
<dbReference type="PANTHER" id="PTHR42718">
    <property type="entry name" value="MAJOR FACILITATOR SUPERFAMILY MULTIDRUG TRANSPORTER MFSC"/>
    <property type="match status" value="1"/>
</dbReference>
<sequence>MSAHSASGRAPDAASVTGGPRPGGRTGPALAVIVLCQLMLVLDLMIVQIALPDMARNLGLTTGSMSWVVNAYALAFGGLLLLGGRAGDILGRRAMFLSGVALFTLASLLGGLATEGWWLLTARAVQGVGAAMASPSTLALIVSVFEEGPRRARAIGVYSVVGGAGAALGLILGGVLTDVASWRWVLFVNVPVGVLVLALTPFLIGETPRRPGRFDLLGALTSTLGMAALVYGVISASDAGWGATATRVSCGAAVVLLPLFLVVESRARQPVLRLGLFRGRTRAGAYVAVLLVQGSMIGVLFFLSRYVQQVLHFTPLEAGLCFLPVTAVVVPLAKVVIGAFARFGGRPLVVFGAGLIALADLWLSRLGPDSGYLGGVLPALLVYGCGIAFSTIPLTMLAVSGVPPEEAGTASSVLNSLQQVGGSLGLAILVTVFDQGERRAARNAPHRAGTETAAGHLLTAGIDRGFTAAACFAAATVLPALLVLPGRPKDGRGTHRPEDRSGPDPAET</sequence>
<keyword evidence="4 9" id="KW-0812">Transmembrane</keyword>
<dbReference type="GO" id="GO:0005886">
    <property type="term" value="C:plasma membrane"/>
    <property type="evidence" value="ECO:0007669"/>
    <property type="project" value="UniProtKB-SubCell"/>
</dbReference>
<evidence type="ECO:0000256" key="9">
    <source>
        <dbReference type="SAM" id="Phobius"/>
    </source>
</evidence>
<dbReference type="InterPro" id="IPR020846">
    <property type="entry name" value="MFS_dom"/>
</dbReference>
<feature type="transmembrane region" description="Helical" evidence="9">
    <location>
        <begin position="125"/>
        <end position="145"/>
    </location>
</feature>
<feature type="region of interest" description="Disordered" evidence="8">
    <location>
        <begin position="1"/>
        <end position="22"/>
    </location>
</feature>
<evidence type="ECO:0000256" key="3">
    <source>
        <dbReference type="ARBA" id="ARBA00022475"/>
    </source>
</evidence>
<proteinExistence type="predicted"/>
<protein>
    <submittedName>
        <fullName evidence="11">MFS transporter</fullName>
    </submittedName>
</protein>
<dbReference type="Proteomes" id="UP000653411">
    <property type="component" value="Unassembled WGS sequence"/>
</dbReference>
<evidence type="ECO:0000256" key="1">
    <source>
        <dbReference type="ARBA" id="ARBA00004651"/>
    </source>
</evidence>
<keyword evidence="7" id="KW-0046">Antibiotic resistance</keyword>
<organism evidence="11 12">
    <name type="scientific">Streptomyces fuscichromogenes</name>
    <dbReference type="NCBI Taxonomy" id="1324013"/>
    <lineage>
        <taxon>Bacteria</taxon>
        <taxon>Bacillati</taxon>
        <taxon>Actinomycetota</taxon>
        <taxon>Actinomycetes</taxon>
        <taxon>Kitasatosporales</taxon>
        <taxon>Streptomycetaceae</taxon>
        <taxon>Streptomyces</taxon>
    </lineage>
</organism>
<dbReference type="GO" id="GO:0022857">
    <property type="term" value="F:transmembrane transporter activity"/>
    <property type="evidence" value="ECO:0007669"/>
    <property type="project" value="InterPro"/>
</dbReference>
<dbReference type="InterPro" id="IPR036259">
    <property type="entry name" value="MFS_trans_sf"/>
</dbReference>
<feature type="transmembrane region" description="Helical" evidence="9">
    <location>
        <begin position="240"/>
        <end position="263"/>
    </location>
</feature>
<dbReference type="Gene3D" id="1.20.1720.10">
    <property type="entry name" value="Multidrug resistance protein D"/>
    <property type="match status" value="1"/>
</dbReference>
<dbReference type="NCBIfam" id="TIGR00711">
    <property type="entry name" value="efflux_EmrB"/>
    <property type="match status" value="1"/>
</dbReference>